<dbReference type="NCBIfam" id="TIGR03897">
    <property type="entry name" value="lanti_2_LanM"/>
    <property type="match status" value="1"/>
</dbReference>
<name>A0AB33KKL5_9ACTN</name>
<feature type="domain" description="Lantibiotic biosynthesis protein dehydration" evidence="2">
    <location>
        <begin position="243"/>
        <end position="627"/>
    </location>
</feature>
<dbReference type="PRINTS" id="PR01950">
    <property type="entry name" value="LANCSUPER"/>
</dbReference>
<dbReference type="PIRSF" id="PIRSF037228">
    <property type="entry name" value="Lant_mod_RumM"/>
    <property type="match status" value="1"/>
</dbReference>
<dbReference type="Gene3D" id="1.50.10.20">
    <property type="match status" value="1"/>
</dbReference>
<dbReference type="GO" id="GO:0031179">
    <property type="term" value="P:peptide modification"/>
    <property type="evidence" value="ECO:0007669"/>
    <property type="project" value="InterPro"/>
</dbReference>
<dbReference type="InterPro" id="IPR011009">
    <property type="entry name" value="Kinase-like_dom_sf"/>
</dbReference>
<evidence type="ECO:0000256" key="1">
    <source>
        <dbReference type="SAM" id="MobiDB-lite"/>
    </source>
</evidence>
<organism evidence="3">
    <name type="scientific">Streptomyces sp. CMC78</name>
    <dbReference type="NCBI Taxonomy" id="3231512"/>
    <lineage>
        <taxon>Bacteria</taxon>
        <taxon>Bacillati</taxon>
        <taxon>Actinomycetota</taxon>
        <taxon>Actinomycetes</taxon>
        <taxon>Kitasatosporales</taxon>
        <taxon>Streptomycetaceae</taxon>
        <taxon>Streptomyces</taxon>
    </lineage>
</organism>
<dbReference type="InterPro" id="IPR007822">
    <property type="entry name" value="LANC-like"/>
</dbReference>
<dbReference type="KEGG" id="stcm:SCMC78_49790"/>
<accession>A0AB33KKL5</accession>
<dbReference type="InterPro" id="IPR017146">
    <property type="entry name" value="Lanti_2_LanM"/>
</dbReference>
<dbReference type="SMART" id="SM01260">
    <property type="entry name" value="LANC_like"/>
    <property type="match status" value="1"/>
</dbReference>
<dbReference type="CDD" id="cd04792">
    <property type="entry name" value="LanM-like"/>
    <property type="match status" value="1"/>
</dbReference>
<gene>
    <name evidence="3" type="ORF">SCMC78_49790</name>
</gene>
<dbReference type="RefSeq" id="WP_408054277.1">
    <property type="nucleotide sequence ID" value="NZ_AP035884.1"/>
</dbReference>
<feature type="region of interest" description="Disordered" evidence="1">
    <location>
        <begin position="710"/>
        <end position="731"/>
    </location>
</feature>
<reference evidence="3" key="1">
    <citation type="submission" date="2024-07" db="EMBL/GenBank/DDBJ databases">
        <title>Complete genome sequences of cellulolytic bacteria, Kitasatospora sp. CMC57 and Streptomyces sp. CMC78, isolated from Japanese agricultural soil.</title>
        <authorList>
            <person name="Hashimoto T."/>
            <person name="Ito M."/>
            <person name="Iwamoto M."/>
            <person name="Fukahori D."/>
            <person name="Shoda T."/>
            <person name="Sakoda M."/>
            <person name="Morohoshi T."/>
            <person name="Mitsuboshi M."/>
            <person name="Nishizawa T."/>
        </authorList>
    </citation>
    <scope>NUCLEOTIDE SEQUENCE</scope>
    <source>
        <strain evidence="3">CMC78</strain>
    </source>
</reference>
<evidence type="ECO:0000313" key="3">
    <source>
        <dbReference type="EMBL" id="BFP55172.1"/>
    </source>
</evidence>
<dbReference type="Pfam" id="PF05147">
    <property type="entry name" value="LANC_like"/>
    <property type="match status" value="2"/>
</dbReference>
<dbReference type="InterPro" id="IPR025410">
    <property type="entry name" value="Lant_dehyd"/>
</dbReference>
<sequence length="1166" mass="119802">MAEKDLIDRGTSRRLAPAAAAVAYGDDPAASAVSSPATALFERAAGEPWWLPGVVGGRPSGEPRWAVFAREAVASAPHDVVVADRAYPGLSGFGPVLAPFVEAAAERLRRTLAEEALAEEDGPAVGGPVVDGPVAGGPVANGPVVGGPLANGPVAGGPVVDGPVADGPVADGPLPDGSSTVLGDFRRQLTRRLCRIAARTLVTELHEARRLGRLSGAGTEERFRDFVRLTARRDGLAELVTGYPVLARLLATACLNAGDAFAEMVVRLAADRHLLAPAGVLGHRAGSPDGALGGSAGPGVLTGVEAGAGDSHRGGRSVMLLRFADGTRLVYKPRPLAAHRHFNTLAEWFGSLPGAPALRVLRVLDRGEYGWAEFVEERPCASVTETRRFYRRQGALLALLHALDGTDLHHENLIACGPHPVLVDVETLFHPPLGPAGSADPAARALHDSVHRVGLLPQLLVGDTSALDMSAIGGGRAASSPIETADWADPGTDRMRLVRRAGRFTESANRPRLGGVAADPSAYTDALCDGFRAGYNAISEHRNELLGEGGLLWLFGADEVRVVPRPTWTYTTLLDESTHPDLMRDAAERQQVLSLLRTPLLGVPALPGVEDEEIAELWSGDVPVFCTRPGGTELWSGTGRTVAGPAPDLSSHDTASARPRPASARPRPAAAPHDPALLSGLARVEAKVRAMDTVDRQDQERIIRAAMVSTSPEPPHRAVPGGRAPSAATAPEPEQLLSAARSVGDQLVSLAYRHEGRTNWIGLELLGERYWRLTPMAADLAGGYTGPALFLAQLAALTGAARYAEGAREALAPVPGLLDALHGRADELGPLGSGAFAGLGGIAYALTEVGTLLGDREILELAGPAVRLSCAASMAEDGYGVRGGVAGGLVSLLAVYRATGRPEAWRGAERCAERIAAAPLPDSAGFADGAAGIGWALLRFAGAGGDVRHRNAGLRALRRATALAEAGAAGRNVPGAAGGVLGGATAGAAGGTTALANPGALAGAAGEAAAPTEAAAAKPMDPAAGPAWCDGAAGIALAIADSHDALADPELTGWLAARSGELADIGPLADDSLCHGESGLLELLGHRALPAARPAWVRRAGTLLAAADRAGPQCGTPGRVPHPGLLTGLSGIGHGLLRAGFPDRIGSALLLRPSRAPLPTPDHRSR</sequence>
<evidence type="ECO:0000259" key="2">
    <source>
        <dbReference type="Pfam" id="PF13575"/>
    </source>
</evidence>
<proteinExistence type="predicted"/>
<protein>
    <recommendedName>
        <fullName evidence="2">Lantibiotic biosynthesis protein dehydration domain-containing protein</fullName>
    </recommendedName>
</protein>
<feature type="compositionally biased region" description="Low complexity" evidence="1">
    <location>
        <begin position="656"/>
        <end position="672"/>
    </location>
</feature>
<dbReference type="SUPFAM" id="SSF56112">
    <property type="entry name" value="Protein kinase-like (PK-like)"/>
    <property type="match status" value="1"/>
</dbReference>
<dbReference type="EMBL" id="AP035884">
    <property type="protein sequence ID" value="BFP55172.1"/>
    <property type="molecule type" value="Genomic_DNA"/>
</dbReference>
<dbReference type="Pfam" id="PF13575">
    <property type="entry name" value="DUF4135"/>
    <property type="match status" value="1"/>
</dbReference>
<feature type="region of interest" description="Disordered" evidence="1">
    <location>
        <begin position="633"/>
        <end position="674"/>
    </location>
</feature>
<dbReference type="AlphaFoldDB" id="A0AB33KKL5"/>
<dbReference type="SUPFAM" id="SSF158745">
    <property type="entry name" value="LanC-like"/>
    <property type="match status" value="2"/>
</dbReference>